<organism evidence="1">
    <name type="scientific">hydrocarbon metagenome</name>
    <dbReference type="NCBI Taxonomy" id="938273"/>
    <lineage>
        <taxon>unclassified sequences</taxon>
        <taxon>metagenomes</taxon>
        <taxon>ecological metagenomes</taxon>
    </lineage>
</organism>
<dbReference type="InterPro" id="IPR011067">
    <property type="entry name" value="Plasmid_toxin/cell-grow_inhib"/>
</dbReference>
<gene>
    <name evidence="1" type="ORF">ASZ90_004381</name>
</gene>
<proteinExistence type="predicted"/>
<protein>
    <submittedName>
        <fullName evidence="1">Uncharacterized protein</fullName>
    </submittedName>
</protein>
<dbReference type="AlphaFoldDB" id="A0A0W8FYE2"/>
<dbReference type="EMBL" id="LNQE01000600">
    <property type="protein sequence ID" value="KUG25785.1"/>
    <property type="molecule type" value="Genomic_DNA"/>
</dbReference>
<dbReference type="SUPFAM" id="SSF50118">
    <property type="entry name" value="Cell growth inhibitor/plasmid maintenance toxic component"/>
    <property type="match status" value="1"/>
</dbReference>
<dbReference type="Gene3D" id="2.30.30.110">
    <property type="match status" value="1"/>
</dbReference>
<name>A0A0W8FYE2_9ZZZZ</name>
<accession>A0A0W8FYE2</accession>
<sequence length="113" mass="12850">MKKGKLVLVKFPFTDFSSTKRRPALVVSEHDKESRDLIVAFISSNTNNEISSSDILILETDEDFPYTGLHKSSIIKLDKIMTIEKKLLIGELGNISRKRLKEVNKKLQTIFGI</sequence>
<dbReference type="InterPro" id="IPR003477">
    <property type="entry name" value="PemK-like"/>
</dbReference>
<dbReference type="Pfam" id="PF02452">
    <property type="entry name" value="PemK_toxin"/>
    <property type="match status" value="1"/>
</dbReference>
<evidence type="ECO:0000313" key="1">
    <source>
        <dbReference type="EMBL" id="KUG25785.1"/>
    </source>
</evidence>
<comment type="caution">
    <text evidence="1">The sequence shown here is derived from an EMBL/GenBank/DDBJ whole genome shotgun (WGS) entry which is preliminary data.</text>
</comment>
<dbReference type="GO" id="GO:0003677">
    <property type="term" value="F:DNA binding"/>
    <property type="evidence" value="ECO:0007669"/>
    <property type="project" value="InterPro"/>
</dbReference>
<reference evidence="1" key="1">
    <citation type="journal article" date="2015" name="Proc. Natl. Acad. Sci. U.S.A.">
        <title>Networks of energetic and metabolic interactions define dynamics in microbial communities.</title>
        <authorList>
            <person name="Embree M."/>
            <person name="Liu J.K."/>
            <person name="Al-Bassam M.M."/>
            <person name="Zengler K."/>
        </authorList>
    </citation>
    <scope>NUCLEOTIDE SEQUENCE</scope>
</reference>